<proteinExistence type="predicted"/>
<reference evidence="2" key="1">
    <citation type="submission" date="2010-08" db="EMBL/GenBank/DDBJ databases">
        <authorList>
            <consortium name="Caenorhabditis japonica Sequencing Consortium"/>
            <person name="Wilson R.K."/>
        </authorList>
    </citation>
    <scope>NUCLEOTIDE SEQUENCE [LARGE SCALE GENOMIC DNA]</scope>
    <source>
        <strain evidence="2">DF5081</strain>
    </source>
</reference>
<dbReference type="SUPFAM" id="SSF50494">
    <property type="entry name" value="Trypsin-like serine proteases"/>
    <property type="match status" value="1"/>
</dbReference>
<dbReference type="InterPro" id="IPR009003">
    <property type="entry name" value="Peptidase_S1_PA"/>
</dbReference>
<reference evidence="1" key="2">
    <citation type="submission" date="2022-06" db="UniProtKB">
        <authorList>
            <consortium name="EnsemblMetazoa"/>
        </authorList>
    </citation>
    <scope>IDENTIFICATION</scope>
    <source>
        <strain evidence="1">DF5081</strain>
    </source>
</reference>
<dbReference type="EnsemblMetazoa" id="CJA17924.1">
    <property type="protein sequence ID" value="CJA17924.1"/>
    <property type="gene ID" value="WBGene00137128"/>
</dbReference>
<dbReference type="InterPro" id="IPR043504">
    <property type="entry name" value="Peptidase_S1_PA_chymotrypsin"/>
</dbReference>
<name>A0A8R1I349_CAEJA</name>
<keyword evidence="2" id="KW-1185">Reference proteome</keyword>
<protein>
    <submittedName>
        <fullName evidence="1">Uncharacterized protein</fullName>
    </submittedName>
</protein>
<organism evidence="1 2">
    <name type="scientific">Caenorhabditis japonica</name>
    <dbReference type="NCBI Taxonomy" id="281687"/>
    <lineage>
        <taxon>Eukaryota</taxon>
        <taxon>Metazoa</taxon>
        <taxon>Ecdysozoa</taxon>
        <taxon>Nematoda</taxon>
        <taxon>Chromadorea</taxon>
        <taxon>Rhabditida</taxon>
        <taxon>Rhabditina</taxon>
        <taxon>Rhabditomorpha</taxon>
        <taxon>Rhabditoidea</taxon>
        <taxon>Rhabditidae</taxon>
        <taxon>Peloderinae</taxon>
        <taxon>Caenorhabditis</taxon>
    </lineage>
</organism>
<dbReference type="Proteomes" id="UP000005237">
    <property type="component" value="Unassembled WGS sequence"/>
</dbReference>
<dbReference type="AlphaFoldDB" id="A0A8R1I349"/>
<evidence type="ECO:0000313" key="2">
    <source>
        <dbReference type="Proteomes" id="UP000005237"/>
    </source>
</evidence>
<sequence>MESFIVVRANDRVVKVTARNNGTINEKTLRRAFQLEDDVPIGLFKKDIALACRDDDVFELQEGWKEAEFILNINNLSILGATNPKKRKIEPESQELPVDGDLAASIGRYALYYNVKKDNYKRSAIPLTPRLAATFRHGDNKSIEIGDKIVIRSWSDEKLKVSTRVVKIVEELDTIILESDGADLCHKDLISNSILPRKGMQYLMMGYSILHEKTSYQSLSTGIIVSEVTRRLRYTGSSGSFKGGSGGSCWNENGQLIGMQIEAQKVPHTQERCSIVAIISILAHIQDLLPPADSDGECEWNE</sequence>
<dbReference type="Gene3D" id="2.40.10.10">
    <property type="entry name" value="Trypsin-like serine proteases"/>
    <property type="match status" value="2"/>
</dbReference>
<accession>A0A8R1I349</accession>
<evidence type="ECO:0000313" key="1">
    <source>
        <dbReference type="EnsemblMetazoa" id="CJA17924.1"/>
    </source>
</evidence>